<dbReference type="Proteomes" id="UP001346869">
    <property type="component" value="Unassembled WGS sequence"/>
</dbReference>
<evidence type="ECO:0000256" key="1">
    <source>
        <dbReference type="SAM" id="MobiDB-lite"/>
    </source>
</evidence>
<reference evidence="2 3" key="2">
    <citation type="journal article" date="2023" name="Mol. Biol. Evol.">
        <title>Genomics of Secondarily Temperate Adaptation in the Only Non-Antarctic Icefish.</title>
        <authorList>
            <person name="Rivera-Colon A.G."/>
            <person name="Rayamajhi N."/>
            <person name="Minhas B.F."/>
            <person name="Madrigal G."/>
            <person name="Bilyk K.T."/>
            <person name="Yoon V."/>
            <person name="Hune M."/>
            <person name="Gregory S."/>
            <person name="Cheng C.H.C."/>
            <person name="Catchen J.M."/>
        </authorList>
    </citation>
    <scope>NUCLEOTIDE SEQUENCE [LARGE SCALE GENOMIC DNA]</scope>
    <source>
        <strain evidence="2">JMC-PN-2008</strain>
    </source>
</reference>
<gene>
    <name evidence="2" type="ORF">PBY51_005706</name>
</gene>
<dbReference type="EMBL" id="JAUZQC010000025">
    <property type="protein sequence ID" value="KAK5848054.1"/>
    <property type="molecule type" value="Genomic_DNA"/>
</dbReference>
<keyword evidence="3" id="KW-1185">Reference proteome</keyword>
<reference evidence="2 3" key="1">
    <citation type="journal article" date="2023" name="Genes (Basel)">
        <title>Chromosome-Level Genome Assembly and Circadian Gene Repertoire of the Patagonia Blennie Eleginops maclovinus-The Closest Ancestral Proxy of Antarctic Cryonotothenioids.</title>
        <authorList>
            <person name="Cheng C.C."/>
            <person name="Rivera-Colon A.G."/>
            <person name="Minhas B.F."/>
            <person name="Wilson L."/>
            <person name="Rayamajhi N."/>
            <person name="Vargas-Chacoff L."/>
            <person name="Catchen J.M."/>
        </authorList>
    </citation>
    <scope>NUCLEOTIDE SEQUENCE [LARGE SCALE GENOMIC DNA]</scope>
    <source>
        <strain evidence="2">JMC-PN-2008</strain>
    </source>
</reference>
<evidence type="ECO:0000313" key="2">
    <source>
        <dbReference type="EMBL" id="KAK5848054.1"/>
    </source>
</evidence>
<organism evidence="2 3">
    <name type="scientific">Eleginops maclovinus</name>
    <name type="common">Patagonian blennie</name>
    <name type="synonym">Eleginus maclovinus</name>
    <dbReference type="NCBI Taxonomy" id="56733"/>
    <lineage>
        <taxon>Eukaryota</taxon>
        <taxon>Metazoa</taxon>
        <taxon>Chordata</taxon>
        <taxon>Craniata</taxon>
        <taxon>Vertebrata</taxon>
        <taxon>Euteleostomi</taxon>
        <taxon>Actinopterygii</taxon>
        <taxon>Neopterygii</taxon>
        <taxon>Teleostei</taxon>
        <taxon>Neoteleostei</taxon>
        <taxon>Acanthomorphata</taxon>
        <taxon>Eupercaria</taxon>
        <taxon>Perciformes</taxon>
        <taxon>Notothenioidei</taxon>
        <taxon>Eleginopidae</taxon>
        <taxon>Eleginops</taxon>
    </lineage>
</organism>
<feature type="region of interest" description="Disordered" evidence="1">
    <location>
        <begin position="114"/>
        <end position="133"/>
    </location>
</feature>
<protein>
    <submittedName>
        <fullName evidence="2">Uncharacterized protein</fullName>
    </submittedName>
</protein>
<sequence>MGRYFHSEVDINSPWFCRLLAALPDPYRLLSRRLLTKRNRLLGGVERIFPPNFSQRGHVLKDSEVDLQNRTLRTRTWNLNHSIIMALLPERPVPMVCLHSPVHRAGFCSFGSSSGGGGAAGLRRTAAGRRGPD</sequence>
<proteinExistence type="predicted"/>
<evidence type="ECO:0000313" key="3">
    <source>
        <dbReference type="Proteomes" id="UP001346869"/>
    </source>
</evidence>
<feature type="compositionally biased region" description="Low complexity" evidence="1">
    <location>
        <begin position="121"/>
        <end position="133"/>
    </location>
</feature>
<comment type="caution">
    <text evidence="2">The sequence shown here is derived from an EMBL/GenBank/DDBJ whole genome shotgun (WGS) entry which is preliminary data.</text>
</comment>
<name>A0AAN8A9P2_ELEMC</name>
<accession>A0AAN8A9P2</accession>
<dbReference type="AlphaFoldDB" id="A0AAN8A9P2"/>